<evidence type="ECO:0000256" key="2">
    <source>
        <dbReference type="SAM" id="Phobius"/>
    </source>
</evidence>
<dbReference type="SUPFAM" id="SSF110997">
    <property type="entry name" value="Sporulation related repeat"/>
    <property type="match status" value="1"/>
</dbReference>
<dbReference type="GO" id="GO:0032153">
    <property type="term" value="C:cell division site"/>
    <property type="evidence" value="ECO:0007669"/>
    <property type="project" value="TreeGrafter"/>
</dbReference>
<dbReference type="KEGG" id="mmob:F6R98_08025"/>
<evidence type="ECO:0000256" key="1">
    <source>
        <dbReference type="SAM" id="MobiDB-lite"/>
    </source>
</evidence>
<evidence type="ECO:0000313" key="4">
    <source>
        <dbReference type="EMBL" id="QFY42572.1"/>
    </source>
</evidence>
<keyword evidence="2" id="KW-1133">Transmembrane helix</keyword>
<keyword evidence="2" id="KW-0472">Membrane</keyword>
<dbReference type="Proteomes" id="UP000325755">
    <property type="component" value="Chromosome"/>
</dbReference>
<dbReference type="AlphaFoldDB" id="A0A5Q0BHH3"/>
<dbReference type="GO" id="GO:0042834">
    <property type="term" value="F:peptidoglycan binding"/>
    <property type="evidence" value="ECO:0007669"/>
    <property type="project" value="InterPro"/>
</dbReference>
<dbReference type="OrthoDB" id="7069135at2"/>
<feature type="compositionally biased region" description="Polar residues" evidence="1">
    <location>
        <begin position="176"/>
        <end position="185"/>
    </location>
</feature>
<proteinExistence type="predicted"/>
<dbReference type="PROSITE" id="PS51724">
    <property type="entry name" value="SPOR"/>
    <property type="match status" value="1"/>
</dbReference>
<accession>A0A5Q0BHH3</accession>
<dbReference type="EMBL" id="CP044205">
    <property type="protein sequence ID" value="QFY42572.1"/>
    <property type="molecule type" value="Genomic_DNA"/>
</dbReference>
<organism evidence="4 5">
    <name type="scientific">Candidatus Methylospira mobilis</name>
    <dbReference type="NCBI Taxonomy" id="1808979"/>
    <lineage>
        <taxon>Bacteria</taxon>
        <taxon>Pseudomonadati</taxon>
        <taxon>Pseudomonadota</taxon>
        <taxon>Gammaproteobacteria</taxon>
        <taxon>Methylococcales</taxon>
        <taxon>Methylococcaceae</taxon>
        <taxon>Candidatus Methylospira</taxon>
    </lineage>
</organism>
<gene>
    <name evidence="4" type="ORF">F6R98_08025</name>
</gene>
<dbReference type="RefSeq" id="WP_153248567.1">
    <property type="nucleotide sequence ID" value="NZ_CP044205.1"/>
</dbReference>
<evidence type="ECO:0000259" key="3">
    <source>
        <dbReference type="PROSITE" id="PS51724"/>
    </source>
</evidence>
<dbReference type="Gene3D" id="3.30.70.1070">
    <property type="entry name" value="Sporulation related repeat"/>
    <property type="match status" value="1"/>
</dbReference>
<dbReference type="InterPro" id="IPR052521">
    <property type="entry name" value="Cell_div_SPOR-domain"/>
</dbReference>
<feature type="region of interest" description="Disordered" evidence="1">
    <location>
        <begin position="279"/>
        <end position="303"/>
    </location>
</feature>
<dbReference type="InterPro" id="IPR007730">
    <property type="entry name" value="SPOR-like_dom"/>
</dbReference>
<keyword evidence="5" id="KW-1185">Reference proteome</keyword>
<feature type="transmembrane region" description="Helical" evidence="2">
    <location>
        <begin position="9"/>
        <end position="27"/>
    </location>
</feature>
<dbReference type="InParanoid" id="A0A5Q0BHH3"/>
<keyword evidence="2" id="KW-0812">Transmembrane</keyword>
<dbReference type="PANTHER" id="PTHR38687">
    <property type="entry name" value="CELL DIVISION PROTEIN DEDD-RELATED"/>
    <property type="match status" value="1"/>
</dbReference>
<dbReference type="GO" id="GO:0032506">
    <property type="term" value="P:cytokinetic process"/>
    <property type="evidence" value="ECO:0007669"/>
    <property type="project" value="TreeGrafter"/>
</dbReference>
<dbReference type="Pfam" id="PF05036">
    <property type="entry name" value="SPOR"/>
    <property type="match status" value="1"/>
</dbReference>
<evidence type="ECO:0000313" key="5">
    <source>
        <dbReference type="Proteomes" id="UP000325755"/>
    </source>
</evidence>
<sequence>MDPQLKQRLIGVTVIVALIVIFVPMFFDETDDAHPVKTLGGVPPIPDEVRESRLELPKSTDDVVPAAEEKDSDSSRAGTSSSGYTVIPLSDPEPVQKGTAAKSSAQKPRPPIEIAEEEPFDEAATVPAHPAPASSGKPGKTTGDSKGQGKSRTAAPAASAGSIVVMDDEPGGAPVTSAQNATTPASAGKSAAPQSKPANVVKPASKPKAVEEPSVQAAAPAVKPAVSAAPVVKSSTTAAPAVKSAAPAASAPALAPAVKPVVTAAPVPTPAVKSAVTVEKAPTPVEKPSAAKSGVPPKPVLDATVSTTPQAAAKPAVAGKADAVSAWVVQTGSFTTEVNAKSLVERLRQSKFAAFVEAVQSESGSVYRVQVGPELDRAHAEQLQKQIEGSVGIKGIVLPHR</sequence>
<feature type="domain" description="SPOR" evidence="3">
    <location>
        <begin position="321"/>
        <end position="400"/>
    </location>
</feature>
<dbReference type="PANTHER" id="PTHR38687:SF1">
    <property type="entry name" value="CELL DIVISION PROTEIN DEDD"/>
    <property type="match status" value="1"/>
</dbReference>
<protein>
    <recommendedName>
        <fullName evidence="3">SPOR domain-containing protein</fullName>
    </recommendedName>
</protein>
<feature type="compositionally biased region" description="Basic and acidic residues" evidence="1">
    <location>
        <begin position="47"/>
        <end position="74"/>
    </location>
</feature>
<dbReference type="InterPro" id="IPR036680">
    <property type="entry name" value="SPOR-like_sf"/>
</dbReference>
<feature type="region of interest" description="Disordered" evidence="1">
    <location>
        <begin position="38"/>
        <end position="207"/>
    </location>
</feature>
<reference evidence="4 5" key="1">
    <citation type="submission" date="2019-09" db="EMBL/GenBank/DDBJ databases">
        <title>Ecophysiology of the spiral-shaped methanotroph Methylospira mobilis as revealed by the complete genome sequence.</title>
        <authorList>
            <person name="Oshkin I.Y."/>
            <person name="Dedysh S.N."/>
            <person name="Miroshnikov K."/>
            <person name="Danilova O.V."/>
            <person name="Hakobyan A."/>
            <person name="Liesack W."/>
        </authorList>
    </citation>
    <scope>NUCLEOTIDE SEQUENCE [LARGE SCALE GENOMIC DNA]</scope>
    <source>
        <strain evidence="4 5">Shm1</strain>
    </source>
</reference>
<dbReference type="GO" id="GO:0030428">
    <property type="term" value="C:cell septum"/>
    <property type="evidence" value="ECO:0007669"/>
    <property type="project" value="TreeGrafter"/>
</dbReference>
<name>A0A5Q0BHH3_9GAMM</name>
<feature type="compositionally biased region" description="Polar residues" evidence="1">
    <location>
        <begin position="142"/>
        <end position="151"/>
    </location>
</feature>